<accession>B6QLD5</accession>
<gene>
    <name evidence="1" type="ORF">PMAA_057010</name>
</gene>
<dbReference type="EMBL" id="DS995903">
    <property type="protein sequence ID" value="EEA21912.1"/>
    <property type="molecule type" value="Genomic_DNA"/>
</dbReference>
<organism evidence="1 2">
    <name type="scientific">Talaromyces marneffei (strain ATCC 18224 / CBS 334.59 / QM 7333)</name>
    <name type="common">Penicillium marneffei</name>
    <dbReference type="NCBI Taxonomy" id="441960"/>
    <lineage>
        <taxon>Eukaryota</taxon>
        <taxon>Fungi</taxon>
        <taxon>Dikarya</taxon>
        <taxon>Ascomycota</taxon>
        <taxon>Pezizomycotina</taxon>
        <taxon>Eurotiomycetes</taxon>
        <taxon>Eurotiomycetidae</taxon>
        <taxon>Eurotiales</taxon>
        <taxon>Trichocomaceae</taxon>
        <taxon>Talaromyces</taxon>
        <taxon>Talaromyces sect. Talaromyces</taxon>
    </lineage>
</organism>
<keyword evidence="2" id="KW-1185">Reference proteome</keyword>
<dbReference type="AlphaFoldDB" id="B6QLD5"/>
<dbReference type="Proteomes" id="UP000001294">
    <property type="component" value="Unassembled WGS sequence"/>
</dbReference>
<proteinExistence type="predicted"/>
<name>B6QLD5_TALMQ</name>
<evidence type="ECO:0000313" key="2">
    <source>
        <dbReference type="Proteomes" id="UP000001294"/>
    </source>
</evidence>
<reference evidence="2" key="1">
    <citation type="journal article" date="2015" name="Genome Announc.">
        <title>Genome sequence of the AIDS-associated pathogen Penicillium marneffei (ATCC18224) and its near taxonomic relative Talaromyces stipitatus (ATCC10500).</title>
        <authorList>
            <person name="Nierman W.C."/>
            <person name="Fedorova-Abrams N.D."/>
            <person name="Andrianopoulos A."/>
        </authorList>
    </citation>
    <scope>NUCLEOTIDE SEQUENCE [LARGE SCALE GENOMIC DNA]</scope>
    <source>
        <strain evidence="2">ATCC 18224 / CBS 334.59 / QM 7333</strain>
    </source>
</reference>
<dbReference type="HOGENOM" id="CLU_1928327_0_0_1"/>
<protein>
    <submittedName>
        <fullName evidence="1">Uncharacterized protein</fullName>
    </submittedName>
</protein>
<dbReference type="VEuPathDB" id="FungiDB:PMAA_057010"/>
<evidence type="ECO:0000313" key="1">
    <source>
        <dbReference type="EMBL" id="EEA21912.1"/>
    </source>
</evidence>
<sequence>MGGPLGRWKAIHTAEDQEQHAATCTGWDWQQPYQRGESKWMRFGGAEIKREGGNDWRLAEDVKNGSPAGARPGRLACPPKTEVRLYSYGESRGYTPATTTLVTPLTNETHPPANHLGLVVARQNKSHGPDL</sequence>